<dbReference type="SUPFAM" id="SSF51338">
    <property type="entry name" value="Composite domain of metallo-dependent hydrolases"/>
    <property type="match status" value="1"/>
</dbReference>
<reference evidence="3" key="1">
    <citation type="submission" date="2021-01" db="EMBL/GenBank/DDBJ databases">
        <authorList>
            <person name="Corre E."/>
            <person name="Pelletier E."/>
            <person name="Niang G."/>
            <person name="Scheremetjew M."/>
            <person name="Finn R."/>
            <person name="Kale V."/>
            <person name="Holt S."/>
            <person name="Cochrane G."/>
            <person name="Meng A."/>
            <person name="Brown T."/>
            <person name="Cohen L."/>
        </authorList>
    </citation>
    <scope>NUCLEOTIDE SEQUENCE</scope>
    <source>
        <strain evidence="3">CCMP645</strain>
    </source>
</reference>
<feature type="chain" id="PRO_5030773982" description="Amidohydrolase-related domain-containing protein" evidence="1">
    <location>
        <begin position="21"/>
        <end position="490"/>
    </location>
</feature>
<organism evidence="3">
    <name type="scientific">Chrysotila carterae</name>
    <name type="common">Marine alga</name>
    <name type="synonym">Syracosphaera carterae</name>
    <dbReference type="NCBI Taxonomy" id="13221"/>
    <lineage>
        <taxon>Eukaryota</taxon>
        <taxon>Haptista</taxon>
        <taxon>Haptophyta</taxon>
        <taxon>Prymnesiophyceae</taxon>
        <taxon>Isochrysidales</taxon>
        <taxon>Isochrysidaceae</taxon>
        <taxon>Chrysotila</taxon>
    </lineage>
</organism>
<dbReference type="Pfam" id="PF01979">
    <property type="entry name" value="Amidohydro_1"/>
    <property type="match status" value="1"/>
</dbReference>
<dbReference type="Gene3D" id="3.20.20.140">
    <property type="entry name" value="Metal-dependent hydrolases"/>
    <property type="match status" value="1"/>
</dbReference>
<dbReference type="PANTHER" id="PTHR43135:SF3">
    <property type="entry name" value="ALPHA-D-RIBOSE 1-METHYLPHOSPHONATE 5-TRIPHOSPHATE DIPHOSPHATASE"/>
    <property type="match status" value="1"/>
</dbReference>
<dbReference type="SUPFAM" id="SSF51556">
    <property type="entry name" value="Metallo-dependent hydrolases"/>
    <property type="match status" value="1"/>
</dbReference>
<dbReference type="Gene3D" id="2.30.40.10">
    <property type="entry name" value="Urease, subunit C, domain 1"/>
    <property type="match status" value="1"/>
</dbReference>
<dbReference type="InterPro" id="IPR011059">
    <property type="entry name" value="Metal-dep_hydrolase_composite"/>
</dbReference>
<dbReference type="InterPro" id="IPR051781">
    <property type="entry name" value="Metallo-dep_Hydrolase"/>
</dbReference>
<name>A0A7S4BZS7_CHRCT</name>
<protein>
    <recommendedName>
        <fullName evidence="2">Amidohydrolase-related domain-containing protein</fullName>
    </recommendedName>
</protein>
<gene>
    <name evidence="3" type="ORF">PCAR00345_LOCUS35206</name>
</gene>
<dbReference type="InterPro" id="IPR006680">
    <property type="entry name" value="Amidohydro-rel"/>
</dbReference>
<accession>A0A7S4BZS7</accession>
<dbReference type="AlphaFoldDB" id="A0A7S4BZS7"/>
<dbReference type="EMBL" id="HBIZ01054957">
    <property type="protein sequence ID" value="CAE0782504.1"/>
    <property type="molecule type" value="Transcribed_RNA"/>
</dbReference>
<dbReference type="PANTHER" id="PTHR43135">
    <property type="entry name" value="ALPHA-D-RIBOSE 1-METHYLPHOSPHONATE 5-TRIPHOSPHATE DIPHOSPHATASE"/>
    <property type="match status" value="1"/>
</dbReference>
<dbReference type="GO" id="GO:0016810">
    <property type="term" value="F:hydrolase activity, acting on carbon-nitrogen (but not peptide) bonds"/>
    <property type="evidence" value="ECO:0007669"/>
    <property type="project" value="InterPro"/>
</dbReference>
<proteinExistence type="predicted"/>
<feature type="domain" description="Amidohydrolase-related" evidence="2">
    <location>
        <begin position="98"/>
        <end position="458"/>
    </location>
</feature>
<evidence type="ECO:0000259" key="2">
    <source>
        <dbReference type="Pfam" id="PF01979"/>
    </source>
</evidence>
<evidence type="ECO:0000256" key="1">
    <source>
        <dbReference type="SAM" id="SignalP"/>
    </source>
</evidence>
<feature type="signal peptide" evidence="1">
    <location>
        <begin position="1"/>
        <end position="20"/>
    </location>
</feature>
<dbReference type="InterPro" id="IPR032466">
    <property type="entry name" value="Metal_Hydrolase"/>
</dbReference>
<sequence length="490" mass="52271">MWAVLTLWRLLVAVLGSVSGGHHSARSVQTEHLYPDRTQLSPVTLLRSGLLILGPANHAPIKQGCVLFNSTILRVGECLKLPKSGLPEPTNEFEVPVAMPGFWDVHTHYGGTYCSKLNVGTNSKFPSGYAPSKYVAFACAVQMLRETLCAGVTSVREMGGLYGQELHQLATSGLYPSPNFHYAGKFIGMTGGHTDEQYLPVTITRNDRDDMYEGVGALCDGVADCVRKTREQLRKRADVIKVMTSGGVLSAFDSPYDQQLSVEEVSAIVQEARRARRVVAAHAHGAPGIASAIASGVHTIEHGSCMNESLAISAKRARMVHVPTITICQTFNKSARPPEYDPLEWAKGVAILESNTNAVKVSIRVGLTIATGTDCPGNCAQVAQEAVSLHSLGMSELGAIESLTANGPLSLGALGMAPKSGRLAVGYDADIIGLSTSPLGNLSVLTDGGRISHIWKGGGLFKGPGRQVCDDAATNRPWEVEAFMPMPPEW</sequence>
<keyword evidence="1" id="KW-0732">Signal</keyword>
<evidence type="ECO:0000313" key="3">
    <source>
        <dbReference type="EMBL" id="CAE0782504.1"/>
    </source>
</evidence>